<dbReference type="AlphaFoldDB" id="A4CL28"/>
<dbReference type="PANTHER" id="PTHR33639:SF2">
    <property type="entry name" value="DUF393 DOMAIN-CONTAINING PROTEIN"/>
    <property type="match status" value="1"/>
</dbReference>
<dbReference type="Pfam" id="PF04134">
    <property type="entry name" value="DCC1-like"/>
    <property type="match status" value="1"/>
</dbReference>
<accession>A4CL28</accession>
<dbReference type="KEGG" id="rbi:RB2501_14654"/>
<dbReference type="PANTHER" id="PTHR33639">
    <property type="entry name" value="THIOL-DISULFIDE OXIDOREDUCTASE DCC"/>
    <property type="match status" value="1"/>
</dbReference>
<dbReference type="InterPro" id="IPR052927">
    <property type="entry name" value="DCC_oxidoreductase"/>
</dbReference>
<dbReference type="InterPro" id="IPR007263">
    <property type="entry name" value="DCC1-like"/>
</dbReference>
<name>A4CL28_ROBBH</name>
<evidence type="ECO:0008006" key="3">
    <source>
        <dbReference type="Google" id="ProtNLM"/>
    </source>
</evidence>
<dbReference type="HOGENOM" id="CLU_092206_2_1_10"/>
<reference evidence="1 2" key="1">
    <citation type="journal article" date="2009" name="J. Bacteriol.">
        <title>Complete genome sequence of Robiginitalea biformata HTCC2501.</title>
        <authorList>
            <person name="Oh H.M."/>
            <person name="Giovannoni S.J."/>
            <person name="Lee K."/>
            <person name="Ferriera S."/>
            <person name="Johnson J."/>
            <person name="Cho J.C."/>
        </authorList>
    </citation>
    <scope>NUCLEOTIDE SEQUENCE [LARGE SCALE GENOMIC DNA]</scope>
    <source>
        <strain evidence="2">ATCC BAA-864 / HTCC2501 / KCTC 12146</strain>
    </source>
</reference>
<protein>
    <recommendedName>
        <fullName evidence="3">YuxK</fullName>
    </recommendedName>
</protein>
<proteinExistence type="predicted"/>
<gene>
    <name evidence="1" type="ordered locus">RB2501_14654</name>
</gene>
<sequence length="150" mass="17484">MQQKSQTPTYLRDMDFPEGKKIILFDGVCNLCNAAVQRIIQRDRQDVFLMAPLQGPTARELTRERGIDTEQVDSIILIDPGVAYYIKSDAALEIARDLKGYRWLPFLTGWIPRAVRDWVYDLVARNRYGWFGKRQDCMLPTPEIKEKFLD</sequence>
<dbReference type="eggNOG" id="COG3011">
    <property type="taxonomic scope" value="Bacteria"/>
</dbReference>
<dbReference type="RefSeq" id="WP_015754893.1">
    <property type="nucleotide sequence ID" value="NC_013222.1"/>
</dbReference>
<dbReference type="STRING" id="313596.RB2501_14654"/>
<dbReference type="EMBL" id="CP001712">
    <property type="protein sequence ID" value="EAR15577.1"/>
    <property type="molecule type" value="Genomic_DNA"/>
</dbReference>
<evidence type="ECO:0000313" key="2">
    <source>
        <dbReference type="Proteomes" id="UP000009049"/>
    </source>
</evidence>
<dbReference type="Proteomes" id="UP000009049">
    <property type="component" value="Chromosome"/>
</dbReference>
<keyword evidence="2" id="KW-1185">Reference proteome</keyword>
<evidence type="ECO:0000313" key="1">
    <source>
        <dbReference type="EMBL" id="EAR15577.1"/>
    </source>
</evidence>
<dbReference type="GO" id="GO:0015035">
    <property type="term" value="F:protein-disulfide reductase activity"/>
    <property type="evidence" value="ECO:0007669"/>
    <property type="project" value="InterPro"/>
</dbReference>
<organism evidence="1 2">
    <name type="scientific">Robiginitalea biformata (strain ATCC BAA-864 / DSM 15991 / KCTC 12146 / HTCC2501)</name>
    <dbReference type="NCBI Taxonomy" id="313596"/>
    <lineage>
        <taxon>Bacteria</taxon>
        <taxon>Pseudomonadati</taxon>
        <taxon>Bacteroidota</taxon>
        <taxon>Flavobacteriia</taxon>
        <taxon>Flavobacteriales</taxon>
        <taxon>Flavobacteriaceae</taxon>
        <taxon>Robiginitalea</taxon>
    </lineage>
</organism>